<accession>A0A2R8AQZ8</accession>
<keyword evidence="4" id="KW-1185">Reference proteome</keyword>
<dbReference type="OrthoDB" id="7907064at2"/>
<proteinExistence type="predicted"/>
<keyword evidence="1" id="KW-0812">Transmembrane</keyword>
<organism evidence="3 4">
    <name type="scientific">Pseudoprimorskyibacter insulae</name>
    <dbReference type="NCBI Taxonomy" id="1695997"/>
    <lineage>
        <taxon>Bacteria</taxon>
        <taxon>Pseudomonadati</taxon>
        <taxon>Pseudomonadota</taxon>
        <taxon>Alphaproteobacteria</taxon>
        <taxon>Rhodobacterales</taxon>
        <taxon>Paracoccaceae</taxon>
        <taxon>Pseudoprimorskyibacter</taxon>
    </lineage>
</organism>
<feature type="domain" description="TadE-like" evidence="2">
    <location>
        <begin position="17"/>
        <end position="55"/>
    </location>
</feature>
<dbReference type="Proteomes" id="UP000244904">
    <property type="component" value="Unassembled WGS sequence"/>
</dbReference>
<dbReference type="RefSeq" id="WP_108884926.1">
    <property type="nucleotide sequence ID" value="NZ_OMOJ01000001.1"/>
</dbReference>
<dbReference type="EMBL" id="OMOJ01000001">
    <property type="protein sequence ID" value="SPF78269.1"/>
    <property type="molecule type" value="Genomic_DNA"/>
</dbReference>
<dbReference type="Pfam" id="PF07811">
    <property type="entry name" value="TadE"/>
    <property type="match status" value="1"/>
</dbReference>
<dbReference type="InterPro" id="IPR012495">
    <property type="entry name" value="TadE-like_dom"/>
</dbReference>
<sequence length="177" mass="20078">MIRLSTRLRRFARCEDGSMVIPFALWAPLFMVLMISAVELGLVTIRHSELERALDLTVRDVRLGTGTDWDHKTLKESICANSNLLPNCAKTLNLEMLRLDMRNFNEPDYYPDCADIAADTQTQRNFESGGSNDVIFLRACYKYQPFSPSGYLSSYMMVDRNGFTALISSSAFVLEPE</sequence>
<feature type="transmembrane region" description="Helical" evidence="1">
    <location>
        <begin position="20"/>
        <end position="43"/>
    </location>
</feature>
<protein>
    <recommendedName>
        <fullName evidence="2">TadE-like domain-containing protein</fullName>
    </recommendedName>
</protein>
<reference evidence="4" key="1">
    <citation type="submission" date="2018-03" db="EMBL/GenBank/DDBJ databases">
        <authorList>
            <person name="Rodrigo-Torres L."/>
            <person name="Arahal R. D."/>
            <person name="Lucena T."/>
        </authorList>
    </citation>
    <scope>NUCLEOTIDE SEQUENCE [LARGE SCALE GENOMIC DNA]</scope>
    <source>
        <strain evidence="4">CECT 8871</strain>
    </source>
</reference>
<evidence type="ECO:0000259" key="2">
    <source>
        <dbReference type="Pfam" id="PF07811"/>
    </source>
</evidence>
<name>A0A2R8AQZ8_9RHOB</name>
<gene>
    <name evidence="3" type="ORF">PRI8871_00864</name>
</gene>
<keyword evidence="1" id="KW-1133">Transmembrane helix</keyword>
<dbReference type="AlphaFoldDB" id="A0A2R8AQZ8"/>
<keyword evidence="1" id="KW-0472">Membrane</keyword>
<evidence type="ECO:0000313" key="3">
    <source>
        <dbReference type="EMBL" id="SPF78269.1"/>
    </source>
</evidence>
<evidence type="ECO:0000313" key="4">
    <source>
        <dbReference type="Proteomes" id="UP000244904"/>
    </source>
</evidence>
<evidence type="ECO:0000256" key="1">
    <source>
        <dbReference type="SAM" id="Phobius"/>
    </source>
</evidence>